<sequence length="450" mass="49313">MGAIVYIIIIGAGNVGYNLAKLLSYEKHDLVIVEKDSTRFTRAMESLDAQVIQGSGSSYRTLEKAGIRKADMLVAVSNHDEVNLLSCLMAKGYNVSRTIARVQSREFIHEQSPLNAKKLGIDLLIHPESEAATGAIHLLEQSAASHLIEFAGGRIIVLGVQVDRDSDILHIPLYELTRKHPELRFRTVAIQRNELTKIPGGNDMFMPNDRAFVAVDKDNVAGLIDLFGKENRSIDNVMILGGGQTGYLIAKQLERKCNVKIIESGGEQSEQLAEQLKKALVIKGDGLDYNLLALEGIIDMDAFIAVTGDDETNLVASLMAKHLRVPKIISLINKTEYAPIIPTIGIDAFISKQMLTVNGILRFIRRGQIAGVASLPGTPVEAIEFIAREGSKILKKPLSKTKFPKNVILGAVLRKDDVFIPIGDTVIRAGDKVVTFAFPSAIHELEKMFD</sequence>
<dbReference type="PRINTS" id="PR00335">
    <property type="entry name" value="KUPTAKETRKA"/>
</dbReference>
<dbReference type="InterPro" id="IPR003148">
    <property type="entry name" value="RCK_N"/>
</dbReference>
<keyword evidence="6" id="KW-0406">Ion transport</keyword>
<dbReference type="GO" id="GO:0005886">
    <property type="term" value="C:plasma membrane"/>
    <property type="evidence" value="ECO:0007669"/>
    <property type="project" value="InterPro"/>
</dbReference>
<dbReference type="NCBIfam" id="NF007032">
    <property type="entry name" value="PRK09496.1-4"/>
    <property type="match status" value="1"/>
</dbReference>
<dbReference type="Pfam" id="PF02254">
    <property type="entry name" value="TrkA_N"/>
    <property type="match status" value="2"/>
</dbReference>
<feature type="domain" description="RCK C-terminal" evidence="8">
    <location>
        <begin position="145"/>
        <end position="229"/>
    </location>
</feature>
<feature type="domain" description="RCK C-terminal" evidence="8">
    <location>
        <begin position="370"/>
        <end position="450"/>
    </location>
</feature>
<evidence type="ECO:0000259" key="7">
    <source>
        <dbReference type="PROSITE" id="PS51201"/>
    </source>
</evidence>
<dbReference type="PROSITE" id="PS51201">
    <property type="entry name" value="RCK_N"/>
    <property type="match status" value="2"/>
</dbReference>
<evidence type="ECO:0000256" key="2">
    <source>
        <dbReference type="ARBA" id="ARBA00022448"/>
    </source>
</evidence>
<dbReference type="NCBIfam" id="NF007031">
    <property type="entry name" value="PRK09496.1-2"/>
    <property type="match status" value="1"/>
</dbReference>
<dbReference type="GO" id="GO:0015079">
    <property type="term" value="F:potassium ion transmembrane transporter activity"/>
    <property type="evidence" value="ECO:0007669"/>
    <property type="project" value="InterPro"/>
</dbReference>
<name>A0A7V1LKP3_CALAY</name>
<gene>
    <name evidence="9" type="primary">trkA</name>
    <name evidence="9" type="ORF">ENJ10_03540</name>
</gene>
<dbReference type="SUPFAM" id="SSF116726">
    <property type="entry name" value="TrkA C-terminal domain-like"/>
    <property type="match status" value="2"/>
</dbReference>
<reference evidence="9" key="1">
    <citation type="journal article" date="2020" name="mSystems">
        <title>Genome- and Community-Level Interaction Insights into Carbon Utilization and Element Cycling Functions of Hydrothermarchaeota in Hydrothermal Sediment.</title>
        <authorList>
            <person name="Zhou Z."/>
            <person name="Liu Y."/>
            <person name="Xu W."/>
            <person name="Pan J."/>
            <person name="Luo Z.H."/>
            <person name="Li M."/>
        </authorList>
    </citation>
    <scope>NUCLEOTIDE SEQUENCE [LARGE SCALE GENOMIC DNA]</scope>
    <source>
        <strain evidence="9">HyVt-456</strain>
    </source>
</reference>
<evidence type="ECO:0000256" key="6">
    <source>
        <dbReference type="ARBA" id="ARBA00023065"/>
    </source>
</evidence>
<dbReference type="InterPro" id="IPR006037">
    <property type="entry name" value="RCK_C"/>
</dbReference>
<evidence type="ECO:0000256" key="1">
    <source>
        <dbReference type="ARBA" id="ARBA00017378"/>
    </source>
</evidence>
<dbReference type="InterPro" id="IPR050721">
    <property type="entry name" value="Trk_Ktr_HKT_K-transport"/>
</dbReference>
<dbReference type="AlphaFoldDB" id="A0A7V1LKP3"/>
<organism evidence="9">
    <name type="scientific">Caldithrix abyssi</name>
    <dbReference type="NCBI Taxonomy" id="187145"/>
    <lineage>
        <taxon>Bacteria</taxon>
        <taxon>Pseudomonadati</taxon>
        <taxon>Calditrichota</taxon>
        <taxon>Calditrichia</taxon>
        <taxon>Calditrichales</taxon>
        <taxon>Calditrichaceae</taxon>
        <taxon>Caldithrix</taxon>
    </lineage>
</organism>
<dbReference type="InterPro" id="IPR036721">
    <property type="entry name" value="RCK_C_sf"/>
</dbReference>
<dbReference type="PROSITE" id="PS51202">
    <property type="entry name" value="RCK_C"/>
    <property type="match status" value="2"/>
</dbReference>
<evidence type="ECO:0000256" key="5">
    <source>
        <dbReference type="ARBA" id="ARBA00023027"/>
    </source>
</evidence>
<protein>
    <recommendedName>
        <fullName evidence="1">Trk system potassium uptake protein TrkA</fullName>
    </recommendedName>
</protein>
<keyword evidence="5" id="KW-0520">NAD</keyword>
<comment type="caution">
    <text evidence="9">The sequence shown here is derived from an EMBL/GenBank/DDBJ whole genome shotgun (WGS) entry which is preliminary data.</text>
</comment>
<evidence type="ECO:0000313" key="9">
    <source>
        <dbReference type="EMBL" id="HED09738.1"/>
    </source>
</evidence>
<evidence type="ECO:0000256" key="4">
    <source>
        <dbReference type="ARBA" id="ARBA00022958"/>
    </source>
</evidence>
<dbReference type="SUPFAM" id="SSF51735">
    <property type="entry name" value="NAD(P)-binding Rossmann-fold domains"/>
    <property type="match status" value="2"/>
</dbReference>
<dbReference type="Gene3D" id="3.40.50.720">
    <property type="entry name" value="NAD(P)-binding Rossmann-like Domain"/>
    <property type="match status" value="2"/>
</dbReference>
<dbReference type="PANTHER" id="PTHR43833">
    <property type="entry name" value="POTASSIUM CHANNEL PROTEIN 2-RELATED-RELATED"/>
    <property type="match status" value="1"/>
</dbReference>
<feature type="domain" description="RCK N-terminal" evidence="7">
    <location>
        <begin position="234"/>
        <end position="351"/>
    </location>
</feature>
<proteinExistence type="predicted"/>
<dbReference type="Proteomes" id="UP000886005">
    <property type="component" value="Unassembled WGS sequence"/>
</dbReference>
<dbReference type="NCBIfam" id="NF007041">
    <property type="entry name" value="PRK09496.3-4"/>
    <property type="match status" value="1"/>
</dbReference>
<keyword evidence="2" id="KW-0813">Transport</keyword>
<dbReference type="PANTHER" id="PTHR43833:SF5">
    <property type="entry name" value="TRK SYSTEM POTASSIUM UPTAKE PROTEIN TRKA"/>
    <property type="match status" value="1"/>
</dbReference>
<dbReference type="NCBIfam" id="NF007039">
    <property type="entry name" value="PRK09496.3-2"/>
    <property type="match status" value="1"/>
</dbReference>
<dbReference type="InterPro" id="IPR036291">
    <property type="entry name" value="NAD(P)-bd_dom_sf"/>
</dbReference>
<keyword evidence="4" id="KW-0630">Potassium</keyword>
<dbReference type="EMBL" id="DRLD01000096">
    <property type="protein sequence ID" value="HED09738.1"/>
    <property type="molecule type" value="Genomic_DNA"/>
</dbReference>
<feature type="domain" description="RCK N-terminal" evidence="7">
    <location>
        <begin position="4"/>
        <end position="125"/>
    </location>
</feature>
<keyword evidence="3" id="KW-0633">Potassium transport</keyword>
<dbReference type="Pfam" id="PF02080">
    <property type="entry name" value="TrkA_C"/>
    <property type="match status" value="2"/>
</dbReference>
<dbReference type="Gene3D" id="3.30.70.1450">
    <property type="entry name" value="Regulator of K+ conductance, C-terminal domain"/>
    <property type="match status" value="2"/>
</dbReference>
<evidence type="ECO:0000259" key="8">
    <source>
        <dbReference type="PROSITE" id="PS51202"/>
    </source>
</evidence>
<accession>A0A7V1LKP3</accession>
<evidence type="ECO:0000256" key="3">
    <source>
        <dbReference type="ARBA" id="ARBA00022538"/>
    </source>
</evidence>
<dbReference type="InterPro" id="IPR006036">
    <property type="entry name" value="K_uptake_TrkA"/>
</dbReference>
<dbReference type="NCBIfam" id="NF007038">
    <property type="entry name" value="PRK09496.2-6"/>
    <property type="match status" value="1"/>
</dbReference>